<sequence length="64" mass="7281">MLSINTQRTTHHNLTQEHSTQKLIISFNSSLTIIETMMLKLPCALFYFFSKNNFALSNPAAPHS</sequence>
<dbReference type="AlphaFoldDB" id="Q8KFE8"/>
<dbReference type="EnsemblBacteria" id="AAM71625">
    <property type="protein sequence ID" value="AAM71625"/>
    <property type="gene ID" value="CT0379"/>
</dbReference>
<accession>Q8KFE8</accession>
<dbReference type="KEGG" id="cte:CT0379"/>
<evidence type="ECO:0000313" key="1">
    <source>
        <dbReference type="EMBL" id="AAM71625.1"/>
    </source>
</evidence>
<organism evidence="1 2">
    <name type="scientific">Chlorobaculum tepidum (strain ATCC 49652 / DSM 12025 / NBRC 103806 / TLS)</name>
    <name type="common">Chlorobium tepidum</name>
    <dbReference type="NCBI Taxonomy" id="194439"/>
    <lineage>
        <taxon>Bacteria</taxon>
        <taxon>Pseudomonadati</taxon>
        <taxon>Chlorobiota</taxon>
        <taxon>Chlorobiia</taxon>
        <taxon>Chlorobiales</taxon>
        <taxon>Chlorobiaceae</taxon>
        <taxon>Chlorobaculum</taxon>
    </lineage>
</organism>
<dbReference type="EMBL" id="AE006470">
    <property type="protein sequence ID" value="AAM71625.1"/>
    <property type="molecule type" value="Genomic_DNA"/>
</dbReference>
<dbReference type="HOGENOM" id="CLU_2859567_0_0_10"/>
<gene>
    <name evidence="1" type="ordered locus">CT0379</name>
</gene>
<keyword evidence="2" id="KW-1185">Reference proteome</keyword>
<reference evidence="1 2" key="1">
    <citation type="journal article" date="2002" name="Proc. Natl. Acad. Sci. U.S.A.">
        <title>The complete genome sequence of Chlorobium tepidum TLS, a photosynthetic, anaerobic, green-sulfur bacterium.</title>
        <authorList>
            <person name="Eisen J.A."/>
            <person name="Nelson K.E."/>
            <person name="Paulsen I.T."/>
            <person name="Heidelberg J.F."/>
            <person name="Wu M."/>
            <person name="Dodson R.J."/>
            <person name="Deboy R."/>
            <person name="Gwinn M.L."/>
            <person name="Nelson W.C."/>
            <person name="Haft D.H."/>
            <person name="Hickey E.K."/>
            <person name="Peterson J.D."/>
            <person name="Durkin A.S."/>
            <person name="Kolonay J.L."/>
            <person name="Yang F."/>
            <person name="Holt I."/>
            <person name="Umayam L.A."/>
            <person name="Mason T."/>
            <person name="Brenner M."/>
            <person name="Shea T.P."/>
            <person name="Parksey D."/>
            <person name="Nierman W.C."/>
            <person name="Feldblyum T.V."/>
            <person name="Hansen C.L."/>
            <person name="Craven M.B."/>
            <person name="Radune D."/>
            <person name="Vamathevan J."/>
            <person name="Khouri H."/>
            <person name="White O."/>
            <person name="Gruber T.M."/>
            <person name="Ketchum K.A."/>
            <person name="Venter J.C."/>
            <person name="Tettelin H."/>
            <person name="Bryant D.A."/>
            <person name="Fraser C.M."/>
        </authorList>
    </citation>
    <scope>NUCLEOTIDE SEQUENCE [LARGE SCALE GENOMIC DNA]</scope>
    <source>
        <strain evidence="2">ATCC 49652 / DSM 12025 / NBRC 103806 / TLS</strain>
    </source>
</reference>
<proteinExistence type="predicted"/>
<protein>
    <submittedName>
        <fullName evidence="1">Uncharacterized protein</fullName>
    </submittedName>
</protein>
<dbReference type="Proteomes" id="UP000001007">
    <property type="component" value="Chromosome"/>
</dbReference>
<evidence type="ECO:0000313" key="2">
    <source>
        <dbReference type="Proteomes" id="UP000001007"/>
    </source>
</evidence>
<name>Q8KFE8_CHLTE</name>